<keyword evidence="2" id="KW-1185">Reference proteome</keyword>
<organism evidence="1 2">
    <name type="scientific">Dyella acidiphila</name>
    <dbReference type="NCBI Taxonomy" id="2775866"/>
    <lineage>
        <taxon>Bacteria</taxon>
        <taxon>Pseudomonadati</taxon>
        <taxon>Pseudomonadota</taxon>
        <taxon>Gammaproteobacteria</taxon>
        <taxon>Lysobacterales</taxon>
        <taxon>Rhodanobacteraceae</taxon>
        <taxon>Dyella</taxon>
    </lineage>
</organism>
<name>A0ABR9G7T1_9GAMM</name>
<dbReference type="RefSeq" id="WP_192554922.1">
    <property type="nucleotide sequence ID" value="NZ_JACZZA010000002.1"/>
</dbReference>
<protein>
    <submittedName>
        <fullName evidence="1">HutD family protein</fullName>
    </submittedName>
</protein>
<evidence type="ECO:0000313" key="2">
    <source>
        <dbReference type="Proteomes" id="UP000651010"/>
    </source>
</evidence>
<dbReference type="InterPro" id="IPR011051">
    <property type="entry name" value="RmlC_Cupin_sf"/>
</dbReference>
<evidence type="ECO:0000313" key="1">
    <source>
        <dbReference type="EMBL" id="MBE1160085.1"/>
    </source>
</evidence>
<proteinExistence type="predicted"/>
<dbReference type="CDD" id="cd20293">
    <property type="entry name" value="cupin_HutD_N"/>
    <property type="match status" value="1"/>
</dbReference>
<accession>A0ABR9G7T1</accession>
<reference evidence="1 2" key="1">
    <citation type="submission" date="2020-09" db="EMBL/GenBank/DDBJ databases">
        <title>Dyella sp. 7MK23 isolated from forest soil.</title>
        <authorList>
            <person name="Fu J."/>
        </authorList>
    </citation>
    <scope>NUCLEOTIDE SEQUENCE [LARGE SCALE GENOMIC DNA]</scope>
    <source>
        <strain evidence="1 2">7MK23</strain>
    </source>
</reference>
<dbReference type="EMBL" id="JACZZA010000002">
    <property type="protein sequence ID" value="MBE1160085.1"/>
    <property type="molecule type" value="Genomic_DNA"/>
</dbReference>
<sequence>MSALRLLAPDTLRTQPWANGAGTTTVIASDPDHADWRWRLSIADIAQDGAFSAFPATRRQFVALDAPITLRFSNQRELALLRLSVTHFDGADAPYAQLPDGPTRAFNLMLRGDAQGELMARPLNGSMWLPVREGWLWFVHVLGGRADMQVGDEHVALEMGANVWIDAAAGQRTRIEGGGELILVQLSKNTA</sequence>
<gene>
    <name evidence="1" type="ORF">IGX34_06775</name>
</gene>
<dbReference type="PANTHER" id="PTHR37943:SF1">
    <property type="entry name" value="PROTEIN VES"/>
    <property type="match status" value="1"/>
</dbReference>
<dbReference type="InterPro" id="IPR014710">
    <property type="entry name" value="RmlC-like_jellyroll"/>
</dbReference>
<dbReference type="PANTHER" id="PTHR37943">
    <property type="entry name" value="PROTEIN VES"/>
    <property type="match status" value="1"/>
</dbReference>
<dbReference type="Proteomes" id="UP000651010">
    <property type="component" value="Unassembled WGS sequence"/>
</dbReference>
<comment type="caution">
    <text evidence="1">The sequence shown here is derived from an EMBL/GenBank/DDBJ whole genome shotgun (WGS) entry which is preliminary data.</text>
</comment>
<dbReference type="Gene3D" id="2.60.120.10">
    <property type="entry name" value="Jelly Rolls"/>
    <property type="match status" value="1"/>
</dbReference>
<dbReference type="Pfam" id="PF05962">
    <property type="entry name" value="HutD"/>
    <property type="match status" value="1"/>
</dbReference>
<dbReference type="InterPro" id="IPR010282">
    <property type="entry name" value="Uncharacterised_HutD/Ves"/>
</dbReference>
<dbReference type="SUPFAM" id="SSF51182">
    <property type="entry name" value="RmlC-like cupins"/>
    <property type="match status" value="1"/>
</dbReference>